<evidence type="ECO:0000313" key="1">
    <source>
        <dbReference type="EMBL" id="RSU02307.1"/>
    </source>
</evidence>
<reference evidence="1 2" key="1">
    <citation type="submission" date="2017-05" db="EMBL/GenBank/DDBJ databases">
        <title>Vagococcus spp. assemblies.</title>
        <authorList>
            <person name="Gulvik C.A."/>
        </authorList>
    </citation>
    <scope>NUCLEOTIDE SEQUENCE [LARGE SCALE GENOMIC DNA]</scope>
    <source>
        <strain evidence="1 2">NCFB 2497</strain>
    </source>
</reference>
<organism evidence="1 2">
    <name type="scientific">Vagococcus fluvialis</name>
    <dbReference type="NCBI Taxonomy" id="2738"/>
    <lineage>
        <taxon>Bacteria</taxon>
        <taxon>Bacillati</taxon>
        <taxon>Bacillota</taxon>
        <taxon>Bacilli</taxon>
        <taxon>Lactobacillales</taxon>
        <taxon>Enterococcaceae</taxon>
        <taxon>Vagococcus</taxon>
    </lineage>
</organism>
<keyword evidence="2" id="KW-1185">Reference proteome</keyword>
<dbReference type="RefSeq" id="WP_114289614.1">
    <property type="nucleotide sequence ID" value="NZ_CP081459.1"/>
</dbReference>
<dbReference type="EMBL" id="NGJX01000005">
    <property type="protein sequence ID" value="RSU02307.1"/>
    <property type="molecule type" value="Genomic_DNA"/>
</dbReference>
<gene>
    <name evidence="1" type="ORF">CBF32_06900</name>
</gene>
<evidence type="ECO:0000313" key="2">
    <source>
        <dbReference type="Proteomes" id="UP000288197"/>
    </source>
</evidence>
<name>A0A369AZW6_9ENTE</name>
<dbReference type="GeneID" id="63146379"/>
<accession>A0A369AZW6</accession>
<protein>
    <submittedName>
        <fullName evidence="1">Uncharacterized protein</fullName>
    </submittedName>
</protein>
<sequence length="106" mass="12209">MEIISSVLIILAIISFFYLTVYVETKLEKVLLGIVPINIMIQIILLWKEMYVPILLVDIFGLFVFIGFIVIFYQRKPLKKLEFGAISLVMLELVLGIIASILRVMF</sequence>
<dbReference type="AlphaFoldDB" id="A0A369AZW6"/>
<comment type="caution">
    <text evidence="1">The sequence shown here is derived from an EMBL/GenBank/DDBJ whole genome shotgun (WGS) entry which is preliminary data.</text>
</comment>
<dbReference type="Proteomes" id="UP000288197">
    <property type="component" value="Unassembled WGS sequence"/>
</dbReference>
<proteinExistence type="predicted"/>